<name>A0AAD4BSP3_BOLED</name>
<dbReference type="GO" id="GO:0005525">
    <property type="term" value="F:GTP binding"/>
    <property type="evidence" value="ECO:0007669"/>
    <property type="project" value="InterPro"/>
</dbReference>
<reference evidence="2" key="2">
    <citation type="journal article" date="2020" name="Nat. Commun.">
        <title>Large-scale genome sequencing of mycorrhizal fungi provides insights into the early evolution of symbiotic traits.</title>
        <authorList>
            <person name="Miyauchi S."/>
            <person name="Kiss E."/>
            <person name="Kuo A."/>
            <person name="Drula E."/>
            <person name="Kohler A."/>
            <person name="Sanchez-Garcia M."/>
            <person name="Morin E."/>
            <person name="Andreopoulos B."/>
            <person name="Barry K.W."/>
            <person name="Bonito G."/>
            <person name="Buee M."/>
            <person name="Carver A."/>
            <person name="Chen C."/>
            <person name="Cichocki N."/>
            <person name="Clum A."/>
            <person name="Culley D."/>
            <person name="Crous P.W."/>
            <person name="Fauchery L."/>
            <person name="Girlanda M."/>
            <person name="Hayes R.D."/>
            <person name="Keri Z."/>
            <person name="LaButti K."/>
            <person name="Lipzen A."/>
            <person name="Lombard V."/>
            <person name="Magnuson J."/>
            <person name="Maillard F."/>
            <person name="Murat C."/>
            <person name="Nolan M."/>
            <person name="Ohm R.A."/>
            <person name="Pangilinan J."/>
            <person name="Pereira M.F."/>
            <person name="Perotto S."/>
            <person name="Peter M."/>
            <person name="Pfister S."/>
            <person name="Riley R."/>
            <person name="Sitrit Y."/>
            <person name="Stielow J.B."/>
            <person name="Szollosi G."/>
            <person name="Zifcakova L."/>
            <person name="Stursova M."/>
            <person name="Spatafora J.W."/>
            <person name="Tedersoo L."/>
            <person name="Vaario L.M."/>
            <person name="Yamada A."/>
            <person name="Yan M."/>
            <person name="Wang P."/>
            <person name="Xu J."/>
            <person name="Bruns T."/>
            <person name="Baldrian P."/>
            <person name="Vilgalys R."/>
            <person name="Dunand C."/>
            <person name="Henrissat B."/>
            <person name="Grigoriev I.V."/>
            <person name="Hibbett D."/>
            <person name="Nagy L.G."/>
            <person name="Martin F.M."/>
        </authorList>
    </citation>
    <scope>NUCLEOTIDE SEQUENCE</scope>
    <source>
        <strain evidence="2">BED1</strain>
    </source>
</reference>
<reference evidence="2" key="1">
    <citation type="submission" date="2019-10" db="EMBL/GenBank/DDBJ databases">
        <authorList>
            <consortium name="DOE Joint Genome Institute"/>
            <person name="Kuo A."/>
            <person name="Miyauchi S."/>
            <person name="Kiss E."/>
            <person name="Drula E."/>
            <person name="Kohler A."/>
            <person name="Sanchez-Garcia M."/>
            <person name="Andreopoulos B."/>
            <person name="Barry K.W."/>
            <person name="Bonito G."/>
            <person name="Buee M."/>
            <person name="Carver A."/>
            <person name="Chen C."/>
            <person name="Cichocki N."/>
            <person name="Clum A."/>
            <person name="Culley D."/>
            <person name="Crous P.W."/>
            <person name="Fauchery L."/>
            <person name="Girlanda M."/>
            <person name="Hayes R."/>
            <person name="Keri Z."/>
            <person name="LaButti K."/>
            <person name="Lipzen A."/>
            <person name="Lombard V."/>
            <person name="Magnuson J."/>
            <person name="Maillard F."/>
            <person name="Morin E."/>
            <person name="Murat C."/>
            <person name="Nolan M."/>
            <person name="Ohm R."/>
            <person name="Pangilinan J."/>
            <person name="Pereira M."/>
            <person name="Perotto S."/>
            <person name="Peter M."/>
            <person name="Riley R."/>
            <person name="Sitrit Y."/>
            <person name="Stielow B."/>
            <person name="Szollosi G."/>
            <person name="Zifcakova L."/>
            <person name="Stursova M."/>
            <person name="Spatafora J.W."/>
            <person name="Tedersoo L."/>
            <person name="Vaario L.-M."/>
            <person name="Yamada A."/>
            <person name="Yan M."/>
            <person name="Wang P."/>
            <person name="Xu J."/>
            <person name="Bruns T."/>
            <person name="Baldrian P."/>
            <person name="Vilgalys R."/>
            <person name="Henrissat B."/>
            <person name="Grigoriev I.V."/>
            <person name="Hibbett D."/>
            <person name="Nagy L.G."/>
            <person name="Martin F.M."/>
        </authorList>
    </citation>
    <scope>NUCLEOTIDE SEQUENCE</scope>
    <source>
        <strain evidence="2">BED1</strain>
    </source>
</reference>
<dbReference type="CDD" id="cd00882">
    <property type="entry name" value="Ras_like_GTPase"/>
    <property type="match status" value="1"/>
</dbReference>
<protein>
    <submittedName>
        <fullName evidence="2">P-loop containing nucleoside triphosphate hydrolase protein</fullName>
    </submittedName>
</protein>
<feature type="domain" description="G" evidence="1">
    <location>
        <begin position="44"/>
        <end position="138"/>
    </location>
</feature>
<dbReference type="InterPro" id="IPR027417">
    <property type="entry name" value="P-loop_NTPase"/>
</dbReference>
<sequence length="287" mass="32397">MTSDQSLTTSLRDATSITLATEHHATSSSRQVHSQPIGEDDIVIAVMGITRAGKSSFINKAAGRTEIAITNDLESQTRAVQAVRCLHPDGRRNVVLVDTPGFDDTYLSDAEILKIIAHWLKETYQNNIKLSGLLYLHRITDVRMAGTPLRHLSIFKDLCGENNLKNIVFVTTMWDEVGESISSRREDELLSVFWKDMLRLGSPTRRFQGTLESAWEIIDCLERSGQRRIPLKIQQEMVDRGLQLHETTAATTLLHSLTQLAGEAKRVWTKLRNKSRRTIDPRDLIIP</sequence>
<proteinExistence type="predicted"/>
<keyword evidence="3" id="KW-1185">Reference proteome</keyword>
<dbReference type="Proteomes" id="UP001194468">
    <property type="component" value="Unassembled WGS sequence"/>
</dbReference>
<dbReference type="AlphaFoldDB" id="A0AAD4BSP3"/>
<gene>
    <name evidence="2" type="ORF">L210DRAFT_3543822</name>
</gene>
<dbReference type="GO" id="GO:0016787">
    <property type="term" value="F:hydrolase activity"/>
    <property type="evidence" value="ECO:0007669"/>
    <property type="project" value="UniProtKB-KW"/>
</dbReference>
<comment type="caution">
    <text evidence="2">The sequence shown here is derived from an EMBL/GenBank/DDBJ whole genome shotgun (WGS) entry which is preliminary data.</text>
</comment>
<dbReference type="InterPro" id="IPR006073">
    <property type="entry name" value="GTP-bd"/>
</dbReference>
<accession>A0AAD4BSP3</accession>
<evidence type="ECO:0000259" key="1">
    <source>
        <dbReference type="Pfam" id="PF01926"/>
    </source>
</evidence>
<dbReference type="EMBL" id="WHUW01000016">
    <property type="protein sequence ID" value="KAF8438418.1"/>
    <property type="molecule type" value="Genomic_DNA"/>
</dbReference>
<evidence type="ECO:0000313" key="2">
    <source>
        <dbReference type="EMBL" id="KAF8438418.1"/>
    </source>
</evidence>
<dbReference type="SUPFAM" id="SSF52540">
    <property type="entry name" value="P-loop containing nucleoside triphosphate hydrolases"/>
    <property type="match status" value="1"/>
</dbReference>
<keyword evidence="2" id="KW-0378">Hydrolase</keyword>
<dbReference type="Pfam" id="PF01926">
    <property type="entry name" value="MMR_HSR1"/>
    <property type="match status" value="1"/>
</dbReference>
<organism evidence="2 3">
    <name type="scientific">Boletus edulis BED1</name>
    <dbReference type="NCBI Taxonomy" id="1328754"/>
    <lineage>
        <taxon>Eukaryota</taxon>
        <taxon>Fungi</taxon>
        <taxon>Dikarya</taxon>
        <taxon>Basidiomycota</taxon>
        <taxon>Agaricomycotina</taxon>
        <taxon>Agaricomycetes</taxon>
        <taxon>Agaricomycetidae</taxon>
        <taxon>Boletales</taxon>
        <taxon>Boletineae</taxon>
        <taxon>Boletaceae</taxon>
        <taxon>Boletoideae</taxon>
        <taxon>Boletus</taxon>
    </lineage>
</organism>
<dbReference type="Gene3D" id="3.40.50.300">
    <property type="entry name" value="P-loop containing nucleotide triphosphate hydrolases"/>
    <property type="match status" value="1"/>
</dbReference>
<evidence type="ECO:0000313" key="3">
    <source>
        <dbReference type="Proteomes" id="UP001194468"/>
    </source>
</evidence>